<evidence type="ECO:0000256" key="8">
    <source>
        <dbReference type="ARBA" id="ARBA00023027"/>
    </source>
</evidence>
<evidence type="ECO:0000256" key="2">
    <source>
        <dbReference type="ARBA" id="ARBA00005019"/>
    </source>
</evidence>
<keyword evidence="3 10" id="KW-0662">Pyridine nucleotide biosynthesis</keyword>
<evidence type="ECO:0000256" key="4">
    <source>
        <dbReference type="ARBA" id="ARBA00022679"/>
    </source>
</evidence>
<comment type="catalytic activity">
    <reaction evidence="9 10">
        <text>nicotinate beta-D-ribonucleotide + ATP + H(+) = deamido-NAD(+) + diphosphate</text>
        <dbReference type="Rhea" id="RHEA:22860"/>
        <dbReference type="ChEBI" id="CHEBI:15378"/>
        <dbReference type="ChEBI" id="CHEBI:30616"/>
        <dbReference type="ChEBI" id="CHEBI:33019"/>
        <dbReference type="ChEBI" id="CHEBI:57502"/>
        <dbReference type="ChEBI" id="CHEBI:58437"/>
        <dbReference type="EC" id="2.7.7.18"/>
    </reaction>
</comment>
<dbReference type="NCBIfam" id="TIGR00125">
    <property type="entry name" value="cyt_tran_rel"/>
    <property type="match status" value="1"/>
</dbReference>
<reference evidence="12 13" key="1">
    <citation type="submission" date="2023-07" db="EMBL/GenBank/DDBJ databases">
        <title>Genomic Encyclopedia of Type Strains, Phase IV (KMG-IV): sequencing the most valuable type-strain genomes for metagenomic binning, comparative biology and taxonomic classification.</title>
        <authorList>
            <person name="Goeker M."/>
        </authorList>
    </citation>
    <scope>NUCLEOTIDE SEQUENCE [LARGE SCALE GENOMIC DNA]</scope>
    <source>
        <strain evidence="12 13">DSM 45903</strain>
    </source>
</reference>
<keyword evidence="13" id="KW-1185">Reference proteome</keyword>
<evidence type="ECO:0000256" key="7">
    <source>
        <dbReference type="ARBA" id="ARBA00022840"/>
    </source>
</evidence>
<evidence type="ECO:0000256" key="10">
    <source>
        <dbReference type="HAMAP-Rule" id="MF_00244"/>
    </source>
</evidence>
<accession>A0ABU1IMV6</accession>
<dbReference type="NCBIfam" id="TIGR00482">
    <property type="entry name" value="nicotinate (nicotinamide) nucleotide adenylyltransferase"/>
    <property type="match status" value="1"/>
</dbReference>
<dbReference type="NCBIfam" id="NF000841">
    <property type="entry name" value="PRK00071.1-4"/>
    <property type="match status" value="1"/>
</dbReference>
<dbReference type="InterPro" id="IPR014729">
    <property type="entry name" value="Rossmann-like_a/b/a_fold"/>
</dbReference>
<evidence type="ECO:0000313" key="13">
    <source>
        <dbReference type="Proteomes" id="UP001185012"/>
    </source>
</evidence>
<gene>
    <name evidence="10" type="primary">nadD</name>
    <name evidence="12" type="ORF">JOE21_001106</name>
</gene>
<comment type="caution">
    <text evidence="12">The sequence shown here is derived from an EMBL/GenBank/DDBJ whole genome shotgun (WGS) entry which is preliminary data.</text>
</comment>
<keyword evidence="5 10" id="KW-0548">Nucleotidyltransferase</keyword>
<dbReference type="EMBL" id="JAVDQG010000002">
    <property type="protein sequence ID" value="MDR6225115.1"/>
    <property type="molecule type" value="Genomic_DNA"/>
</dbReference>
<dbReference type="InterPro" id="IPR004821">
    <property type="entry name" value="Cyt_trans-like"/>
</dbReference>
<dbReference type="RefSeq" id="WP_309863347.1">
    <property type="nucleotide sequence ID" value="NZ_JAVDQG010000002.1"/>
</dbReference>
<keyword evidence="6 10" id="KW-0547">Nucleotide-binding</keyword>
<dbReference type="CDD" id="cd02165">
    <property type="entry name" value="NMNAT"/>
    <property type="match status" value="1"/>
</dbReference>
<comment type="pathway">
    <text evidence="2 10">Cofactor biosynthesis; NAD(+) biosynthesis; deamido-NAD(+) from nicotinate D-ribonucleotide: step 1/1.</text>
</comment>
<evidence type="ECO:0000256" key="3">
    <source>
        <dbReference type="ARBA" id="ARBA00022642"/>
    </source>
</evidence>
<dbReference type="EC" id="2.7.7.18" evidence="10"/>
<dbReference type="PANTHER" id="PTHR39321">
    <property type="entry name" value="NICOTINATE-NUCLEOTIDE ADENYLYLTRANSFERASE-RELATED"/>
    <property type="match status" value="1"/>
</dbReference>
<dbReference type="InterPro" id="IPR005248">
    <property type="entry name" value="NadD/NMNAT"/>
</dbReference>
<feature type="domain" description="Cytidyltransferase-like" evidence="11">
    <location>
        <begin position="5"/>
        <end position="170"/>
    </location>
</feature>
<comment type="function">
    <text evidence="1 10">Catalyzes the reversible adenylation of nicotinate mononucleotide (NaMN) to nicotinic acid adenine dinucleotide (NaAD).</text>
</comment>
<dbReference type="Gene3D" id="3.40.50.620">
    <property type="entry name" value="HUPs"/>
    <property type="match status" value="1"/>
</dbReference>
<proteinExistence type="inferred from homology"/>
<dbReference type="Pfam" id="PF01467">
    <property type="entry name" value="CTP_transf_like"/>
    <property type="match status" value="1"/>
</dbReference>
<evidence type="ECO:0000256" key="9">
    <source>
        <dbReference type="ARBA" id="ARBA00048721"/>
    </source>
</evidence>
<dbReference type="GO" id="GO:0004515">
    <property type="term" value="F:nicotinate-nucleotide adenylyltransferase activity"/>
    <property type="evidence" value="ECO:0007669"/>
    <property type="project" value="UniProtKB-EC"/>
</dbReference>
<comment type="similarity">
    <text evidence="10">Belongs to the NadD family.</text>
</comment>
<organism evidence="12 13">
    <name type="scientific">Desmospora profundinema</name>
    <dbReference type="NCBI Taxonomy" id="1571184"/>
    <lineage>
        <taxon>Bacteria</taxon>
        <taxon>Bacillati</taxon>
        <taxon>Bacillota</taxon>
        <taxon>Bacilli</taxon>
        <taxon>Bacillales</taxon>
        <taxon>Thermoactinomycetaceae</taxon>
        <taxon>Desmospora</taxon>
    </lineage>
</organism>
<dbReference type="NCBIfam" id="NF000840">
    <property type="entry name" value="PRK00071.1-3"/>
    <property type="match status" value="1"/>
</dbReference>
<keyword evidence="4 10" id="KW-0808">Transferase</keyword>
<dbReference type="HAMAP" id="MF_00244">
    <property type="entry name" value="NaMN_adenylyltr"/>
    <property type="match status" value="1"/>
</dbReference>
<dbReference type="PANTHER" id="PTHR39321:SF3">
    <property type="entry name" value="PHOSPHOPANTETHEINE ADENYLYLTRANSFERASE"/>
    <property type="match status" value="1"/>
</dbReference>
<evidence type="ECO:0000256" key="6">
    <source>
        <dbReference type="ARBA" id="ARBA00022741"/>
    </source>
</evidence>
<evidence type="ECO:0000259" key="11">
    <source>
        <dbReference type="Pfam" id="PF01467"/>
    </source>
</evidence>
<keyword evidence="7 10" id="KW-0067">ATP-binding</keyword>
<evidence type="ECO:0000256" key="5">
    <source>
        <dbReference type="ARBA" id="ARBA00022695"/>
    </source>
</evidence>
<name>A0ABU1IMV6_9BACL</name>
<dbReference type="Proteomes" id="UP001185012">
    <property type="component" value="Unassembled WGS sequence"/>
</dbReference>
<protein>
    <recommendedName>
        <fullName evidence="10">Probable nicotinate-nucleotide adenylyltransferase</fullName>
        <ecNumber evidence="10">2.7.7.18</ecNumber>
    </recommendedName>
    <alternativeName>
        <fullName evidence="10">Deamido-NAD(+) diphosphorylase</fullName>
    </alternativeName>
    <alternativeName>
        <fullName evidence="10">Deamido-NAD(+) pyrophosphorylase</fullName>
    </alternativeName>
    <alternativeName>
        <fullName evidence="10">Nicotinate mononucleotide adenylyltransferase</fullName>
        <shortName evidence="10">NaMN adenylyltransferase</shortName>
    </alternativeName>
</protein>
<sequence length="198" mass="22721">MKTGLFGGTFDPIHHGHLIMAEQAREAAGLDEVWFIPAARPPHKSGCVTASAEHRFFMVQQAVEGVPGFSVSRIELERSGPSYTADTLEVLMHHHPEREFFFILGSDMVLDLPRWYKIKEILNTVRMIGLTRPGHDWENDDRLPEWIRKRLIPVTGGIQVMLSSTDIRERVRTGRSIRFLVPDSVRRHIEENHLYESS</sequence>
<evidence type="ECO:0000256" key="1">
    <source>
        <dbReference type="ARBA" id="ARBA00002324"/>
    </source>
</evidence>
<keyword evidence="8 10" id="KW-0520">NAD</keyword>
<evidence type="ECO:0000313" key="12">
    <source>
        <dbReference type="EMBL" id="MDR6225115.1"/>
    </source>
</evidence>
<dbReference type="SUPFAM" id="SSF52374">
    <property type="entry name" value="Nucleotidylyl transferase"/>
    <property type="match status" value="1"/>
</dbReference>